<dbReference type="InterPro" id="IPR002591">
    <property type="entry name" value="Phosphodiest/P_Trfase"/>
</dbReference>
<evidence type="ECO:0000256" key="12">
    <source>
        <dbReference type="ARBA" id="ARBA00024850"/>
    </source>
</evidence>
<dbReference type="InterPro" id="IPR007070">
    <property type="entry name" value="GPI_EtnP_transferase_1"/>
</dbReference>
<dbReference type="InterPro" id="IPR037671">
    <property type="entry name" value="PIGN_N"/>
</dbReference>
<evidence type="ECO:0000256" key="3">
    <source>
        <dbReference type="ARBA" id="ARBA00008400"/>
    </source>
</evidence>
<keyword evidence="11" id="KW-0325">Glycoprotein</keyword>
<evidence type="ECO:0000256" key="4">
    <source>
        <dbReference type="ARBA" id="ARBA00020831"/>
    </source>
</evidence>
<comment type="caution">
    <text evidence="15">The sequence shown here is derived from an EMBL/GenBank/DDBJ whole genome shotgun (WGS) entry which is preliminary data.</text>
</comment>
<evidence type="ECO:0000256" key="11">
    <source>
        <dbReference type="ARBA" id="ARBA00023180"/>
    </source>
</evidence>
<comment type="function">
    <text evidence="12 13">Ethanolamine phosphate transferase involved in glycosylphosphatidylinositol-anchor biosynthesis. Transfers ethanolamine phosphate to the first alpha-1,4-linked mannose of the glycosylphosphatidylinositol precursor of GPI-anchor.</text>
</comment>
<evidence type="ECO:0000313" key="16">
    <source>
        <dbReference type="Proteomes" id="UP000008837"/>
    </source>
</evidence>
<keyword evidence="5 13" id="KW-0337">GPI-anchor biosynthesis</keyword>
<dbReference type="EC" id="2.-.-.-" evidence="13"/>
<accession>A8PZD9</accession>
<evidence type="ECO:0000256" key="9">
    <source>
        <dbReference type="ARBA" id="ARBA00022989"/>
    </source>
</evidence>
<dbReference type="GO" id="GO:0006506">
    <property type="term" value="P:GPI anchor biosynthetic process"/>
    <property type="evidence" value="ECO:0007669"/>
    <property type="project" value="UniProtKB-UniPathway"/>
</dbReference>
<evidence type="ECO:0000256" key="8">
    <source>
        <dbReference type="ARBA" id="ARBA00022824"/>
    </source>
</evidence>
<dbReference type="EMBL" id="AAYY01000006">
    <property type="protein sequence ID" value="EDP43698.1"/>
    <property type="molecule type" value="Genomic_DNA"/>
</dbReference>
<dbReference type="PANTHER" id="PTHR12250">
    <property type="entry name" value="PHOSPHATIDYLINOSITOL GLYCAN, CLASS N"/>
    <property type="match status" value="1"/>
</dbReference>
<proteinExistence type="inferred from homology"/>
<dbReference type="InterPro" id="IPR017850">
    <property type="entry name" value="Alkaline_phosphatase_core_sf"/>
</dbReference>
<evidence type="ECO:0000313" key="15">
    <source>
        <dbReference type="EMBL" id="EDP43698.1"/>
    </source>
</evidence>
<dbReference type="RefSeq" id="XP_001730912.1">
    <property type="nucleotide sequence ID" value="XM_001730860.1"/>
</dbReference>
<evidence type="ECO:0000256" key="10">
    <source>
        <dbReference type="ARBA" id="ARBA00023136"/>
    </source>
</evidence>
<dbReference type="InParanoid" id="A8PZD9"/>
<evidence type="ECO:0000259" key="14">
    <source>
        <dbReference type="Pfam" id="PF04987"/>
    </source>
</evidence>
<feature type="transmembrane region" description="Helical" evidence="13">
    <location>
        <begin position="610"/>
        <end position="629"/>
    </location>
</feature>
<dbReference type="AlphaFoldDB" id="A8PZD9"/>
<comment type="pathway">
    <text evidence="2 13">Glycolipid biosynthesis; glycosylphosphatidylinositol-anchor biosynthesis.</text>
</comment>
<feature type="transmembrane region" description="Helical" evidence="13">
    <location>
        <begin position="795"/>
        <end position="813"/>
    </location>
</feature>
<protein>
    <recommendedName>
        <fullName evidence="4 13">GPI ethanolamine phosphate transferase 1</fullName>
        <ecNumber evidence="13">2.-.-.-</ecNumber>
    </recommendedName>
</protein>
<keyword evidence="9 13" id="KW-1133">Transmembrane helix</keyword>
<dbReference type="FunCoup" id="A8PZD9">
    <property type="interactions" value="149"/>
</dbReference>
<dbReference type="CDD" id="cd16020">
    <property type="entry name" value="GPI_EPT_1"/>
    <property type="match status" value="1"/>
</dbReference>
<gene>
    <name evidence="15" type="ORF">MGL_1911</name>
</gene>
<dbReference type="OrthoDB" id="2748310at2759"/>
<feature type="transmembrane region" description="Helical" evidence="13">
    <location>
        <begin position="512"/>
        <end position="536"/>
    </location>
</feature>
<dbReference type="Pfam" id="PF01663">
    <property type="entry name" value="Phosphodiest"/>
    <property type="match status" value="1"/>
</dbReference>
<dbReference type="PANTHER" id="PTHR12250:SF0">
    <property type="entry name" value="GPI ETHANOLAMINE PHOSPHATE TRANSFERASE 1"/>
    <property type="match status" value="1"/>
</dbReference>
<evidence type="ECO:0000256" key="7">
    <source>
        <dbReference type="ARBA" id="ARBA00022692"/>
    </source>
</evidence>
<feature type="transmembrane region" description="Helical" evidence="13">
    <location>
        <begin position="576"/>
        <end position="598"/>
    </location>
</feature>
<name>A8PZD9_MALGO</name>
<feature type="transmembrane region" description="Helical" evidence="13">
    <location>
        <begin position="635"/>
        <end position="652"/>
    </location>
</feature>
<reference evidence="15 16" key="1">
    <citation type="journal article" date="2007" name="Proc. Natl. Acad. Sci. U.S.A.">
        <title>Dandruff-associated Malassezia genomes reveal convergent and divergent virulence traits shared with plant and human fungal pathogens.</title>
        <authorList>
            <person name="Xu J."/>
            <person name="Saunders C.W."/>
            <person name="Hu P."/>
            <person name="Grant R.A."/>
            <person name="Boekhout T."/>
            <person name="Kuramae E.E."/>
            <person name="Kronstad J.W."/>
            <person name="Deangelis Y.M."/>
            <person name="Reeder N.L."/>
            <person name="Johnstone K.R."/>
            <person name="Leland M."/>
            <person name="Fieno A.M."/>
            <person name="Begley W.M."/>
            <person name="Sun Y."/>
            <person name="Lacey M.P."/>
            <person name="Chaudhary T."/>
            <person name="Keough T."/>
            <person name="Chu L."/>
            <person name="Sears R."/>
            <person name="Yuan B."/>
            <person name="Dawson T.L.Jr."/>
        </authorList>
    </citation>
    <scope>NUCLEOTIDE SEQUENCE [LARGE SCALE GENOMIC DNA]</scope>
    <source>
        <strain evidence="16">ATCC MYA-4612 / CBS 7966</strain>
    </source>
</reference>
<keyword evidence="7 13" id="KW-0812">Transmembrane</keyword>
<dbReference type="GO" id="GO:0051377">
    <property type="term" value="F:mannose-ethanolamine phosphotransferase activity"/>
    <property type="evidence" value="ECO:0007669"/>
    <property type="project" value="UniProtKB-UniRule"/>
</dbReference>
<dbReference type="GO" id="GO:0005789">
    <property type="term" value="C:endoplasmic reticulum membrane"/>
    <property type="evidence" value="ECO:0007669"/>
    <property type="project" value="UniProtKB-SubCell"/>
</dbReference>
<dbReference type="UniPathway" id="UPA00196"/>
<dbReference type="Proteomes" id="UP000008837">
    <property type="component" value="Unassembled WGS sequence"/>
</dbReference>
<dbReference type="SUPFAM" id="SSF53649">
    <property type="entry name" value="Alkaline phosphatase-like"/>
    <property type="match status" value="1"/>
</dbReference>
<dbReference type="Gene3D" id="3.40.720.10">
    <property type="entry name" value="Alkaline Phosphatase, subunit A"/>
    <property type="match status" value="1"/>
</dbReference>
<feature type="transmembrane region" description="Helical" evidence="13">
    <location>
        <begin position="848"/>
        <end position="869"/>
    </location>
</feature>
<organism evidence="15 16">
    <name type="scientific">Malassezia globosa (strain ATCC MYA-4612 / CBS 7966)</name>
    <name type="common">Dandruff-associated fungus</name>
    <dbReference type="NCBI Taxonomy" id="425265"/>
    <lineage>
        <taxon>Eukaryota</taxon>
        <taxon>Fungi</taxon>
        <taxon>Dikarya</taxon>
        <taxon>Basidiomycota</taxon>
        <taxon>Ustilaginomycotina</taxon>
        <taxon>Malasseziomycetes</taxon>
        <taxon>Malasseziales</taxon>
        <taxon>Malasseziaceae</taxon>
        <taxon>Malassezia</taxon>
    </lineage>
</organism>
<comment type="subcellular location">
    <subcellularLocation>
        <location evidence="1 13">Endoplasmic reticulum membrane</location>
        <topology evidence="1 13">Multi-pass membrane protein</topology>
    </subcellularLocation>
</comment>
<keyword evidence="8 13" id="KW-0256">Endoplasmic reticulum</keyword>
<dbReference type="OMA" id="HIMLTTS"/>
<feature type="transmembrane region" description="Helical" evidence="13">
    <location>
        <begin position="825"/>
        <end position="842"/>
    </location>
</feature>
<evidence type="ECO:0000256" key="1">
    <source>
        <dbReference type="ARBA" id="ARBA00004477"/>
    </source>
</evidence>
<dbReference type="STRING" id="425265.A8PZD9"/>
<dbReference type="KEGG" id="mgl:MGL_1911"/>
<keyword evidence="10 13" id="KW-0472">Membrane</keyword>
<feature type="transmembrane region" description="Helical" evidence="13">
    <location>
        <begin position="664"/>
        <end position="682"/>
    </location>
</feature>
<sequence>MSRTSALTKPPQRAPSSIVRRLEFFFVSLVFHLIFTWSIFDVYFHSPVVHPPNRFDATHAVPDAPWAYESPAERLVLIVADGLRADTLFQRHITTALPSWAQQAAAGDQLVYNGTYPAAFSRDEVDATNITRPLYAYAAPFLRSVARGPGIYGVSHTRVPTESRPGHVALIAGMYEDMSAVTKGWKINPLAFDSLVNQSSFTYAYGSPDIVPMFMLGTSQERVEWEVYDEEEEDFTKDAIELDTWVLRRMHDLFERGKANETVDAQLRNPKTVFFLHLLGLDTTGHTYRPMSPEYIGNTIVVDAIVREIAQLFKDYFADDKTAFLVTADHGMSRIGNHGDGDPDNTRTPLVAWGAGVPHARFLPNRQLWRTSYERHWGLDYVARRDVEQADLAPLMAAWLGVPVPANAEGRLPLDLLDAPIDYRARAALATAKQLLEVYRVKYSERAQRMRHFRPYAPLQSKDDGSMPGAARIADAEQVIRDGEFDVAIEESETLAHDALAGAKYLHQYDAMILSTIVVLGYLGLLLYGLTFLAEYADEKSLHAMPQLNTRAMSAAVALLAAYWSKFFLDRAPWMYFVYSGACGAIWILFASRVHLLLDLLKQTSSVWTYVKASIYVVACLAVLEVMVYGYMHRLTWAAILLFLGFFLPFASPMSFKEGHQIGIFLNALCCAGTGWFMSLPTEKDESILLLTCGGMILLALGLLVYAMPRTFLMPPDYLGRDRHAYAMMHARTVEELHVIAAQENEKEPGFDAFWPRTRQALGIELVCLVLSICVTASSARSLAAKQGLPWLNQMTAWVIILVSICVPLVHGFQRARGSLTQPVRERLVLLVFGFAPVFVLLSLRDEVLFYACYTLLILIWGHMEAELARDRTVRMRSKTCSTAASQETLCVTKAVTLPAAQYDLGRFTFGSHVLFPAACWLPSAQAMSHQSPVSICHRCIDSCRCLVRSSWQLCSC</sequence>
<feature type="transmembrane region" description="Helical" evidence="13">
    <location>
        <begin position="21"/>
        <end position="40"/>
    </location>
</feature>
<dbReference type="Pfam" id="PF04987">
    <property type="entry name" value="PigN"/>
    <property type="match status" value="1"/>
</dbReference>
<dbReference type="InterPro" id="IPR017852">
    <property type="entry name" value="GPI_EtnP_transferase_1_C"/>
</dbReference>
<feature type="domain" description="GPI ethanolamine phosphate transferase 1 C-terminal" evidence="14">
    <location>
        <begin position="502"/>
        <end position="878"/>
    </location>
</feature>
<keyword evidence="6 13" id="KW-0808">Transferase</keyword>
<feature type="transmembrane region" description="Helical" evidence="13">
    <location>
        <begin position="688"/>
        <end position="708"/>
    </location>
</feature>
<evidence type="ECO:0000256" key="13">
    <source>
        <dbReference type="RuleBase" id="RU367138"/>
    </source>
</evidence>
<keyword evidence="16" id="KW-1185">Reference proteome</keyword>
<dbReference type="VEuPathDB" id="FungiDB:MGL_1911"/>
<comment type="caution">
    <text evidence="13">Lacks conserved residue(s) required for the propagation of feature annotation.</text>
</comment>
<comment type="similarity">
    <text evidence="3 13">Belongs to the PIGG/PIGN/PIGO family. PIGN subfamily.</text>
</comment>
<dbReference type="GeneID" id="5855219"/>
<evidence type="ECO:0000256" key="5">
    <source>
        <dbReference type="ARBA" id="ARBA00022502"/>
    </source>
</evidence>
<evidence type="ECO:0000256" key="2">
    <source>
        <dbReference type="ARBA" id="ARBA00004687"/>
    </source>
</evidence>
<evidence type="ECO:0000256" key="6">
    <source>
        <dbReference type="ARBA" id="ARBA00022679"/>
    </source>
</evidence>